<sequence>NGVYPSCDPYGAEFSETYMPERYKLAGLALAGNYKFVLDGVQADQDYVRTQAGTVCAMANMAEIMARNTRVLTESDMRLYKMCALAMRCGYMKMAVSAHSKRQLRWKLRPKWHQLACHLVPLAPLNPRYFANYLDEDYVRRIKQLAVRRTAAGMSSEVCQRYCIQVCLRWASLYGNGVQL</sequence>
<feature type="non-terminal residue" evidence="1">
    <location>
        <position position="1"/>
    </location>
</feature>
<reference evidence="1" key="1">
    <citation type="submission" date="2023-08" db="EMBL/GenBank/DDBJ databases">
        <authorList>
            <person name="Chen Y."/>
            <person name="Shah S."/>
            <person name="Dougan E. K."/>
            <person name="Thang M."/>
            <person name="Chan C."/>
        </authorList>
    </citation>
    <scope>NUCLEOTIDE SEQUENCE</scope>
</reference>
<proteinExistence type="predicted"/>
<evidence type="ECO:0000313" key="1">
    <source>
        <dbReference type="EMBL" id="CAJ1393633.1"/>
    </source>
</evidence>
<dbReference type="EMBL" id="CAUJNA010002609">
    <property type="protein sequence ID" value="CAJ1393633.1"/>
    <property type="molecule type" value="Genomic_DNA"/>
</dbReference>
<dbReference type="AlphaFoldDB" id="A0AA36ITD7"/>
<accession>A0AA36ITD7</accession>
<gene>
    <name evidence="1" type="ORF">EVOR1521_LOCUS18461</name>
</gene>
<keyword evidence="2" id="KW-1185">Reference proteome</keyword>
<name>A0AA36ITD7_9DINO</name>
<evidence type="ECO:0000313" key="2">
    <source>
        <dbReference type="Proteomes" id="UP001178507"/>
    </source>
</evidence>
<protein>
    <submittedName>
        <fullName evidence="1">Uncharacterized protein</fullName>
    </submittedName>
</protein>
<dbReference type="Proteomes" id="UP001178507">
    <property type="component" value="Unassembled WGS sequence"/>
</dbReference>
<organism evidence="1 2">
    <name type="scientific">Effrenium voratum</name>
    <dbReference type="NCBI Taxonomy" id="2562239"/>
    <lineage>
        <taxon>Eukaryota</taxon>
        <taxon>Sar</taxon>
        <taxon>Alveolata</taxon>
        <taxon>Dinophyceae</taxon>
        <taxon>Suessiales</taxon>
        <taxon>Symbiodiniaceae</taxon>
        <taxon>Effrenium</taxon>
    </lineage>
</organism>
<comment type="caution">
    <text evidence="1">The sequence shown here is derived from an EMBL/GenBank/DDBJ whole genome shotgun (WGS) entry which is preliminary data.</text>
</comment>